<protein>
    <submittedName>
        <fullName evidence="3">Proteasome alpha subunit-like protein</fullName>
    </submittedName>
</protein>
<comment type="caution">
    <text evidence="3">The sequence shown here is derived from an EMBL/GenBank/DDBJ whole genome shotgun (WGS) entry which is preliminary data.</text>
</comment>
<dbReference type="InterPro" id="IPR050115">
    <property type="entry name" value="Proteasome_alpha"/>
</dbReference>
<evidence type="ECO:0000256" key="1">
    <source>
        <dbReference type="ARBA" id="ARBA00022942"/>
    </source>
</evidence>
<keyword evidence="4" id="KW-1185">Reference proteome</keyword>
<proteinExistence type="inferred from homology"/>
<dbReference type="Gene3D" id="3.60.20.10">
    <property type="entry name" value="Glutamine Phosphoribosylpyrophosphate, subunit 1, domain 1"/>
    <property type="match status" value="1"/>
</dbReference>
<dbReference type="GO" id="GO:0019773">
    <property type="term" value="C:proteasome core complex, alpha-subunit complex"/>
    <property type="evidence" value="ECO:0007669"/>
    <property type="project" value="UniProtKB-UniRule"/>
</dbReference>
<evidence type="ECO:0000313" key="3">
    <source>
        <dbReference type="EMBL" id="RWS29340.1"/>
    </source>
</evidence>
<comment type="similarity">
    <text evidence="2">Belongs to the peptidase T1A family.</text>
</comment>
<dbReference type="SUPFAM" id="SSF56235">
    <property type="entry name" value="N-terminal nucleophile aminohydrolases (Ntn hydrolases)"/>
    <property type="match status" value="1"/>
</dbReference>
<dbReference type="InterPro" id="IPR001353">
    <property type="entry name" value="Proteasome_sua/b"/>
</dbReference>
<feature type="non-terminal residue" evidence="3">
    <location>
        <position position="1"/>
    </location>
</feature>
<sequence>GLLADSKAIVNLARDEARDYRSKYGAPIPLKYLKDRVAQYMHAYTLYSALRPFGTSLLLGTWDQFDGPQLYCLDPSGLSVGYFGCTVGKAKQAAKTEIEKITNLKDRTCEELVKEAAKVIYVVHDEIKDKAFELELSWITEATNGRHEIVPEKVFKEAETFAKEAMKHDSDSD</sequence>
<dbReference type="InterPro" id="IPR023332">
    <property type="entry name" value="Proteasome_alpha-type"/>
</dbReference>
<keyword evidence="1 2" id="KW-0647">Proteasome</keyword>
<dbReference type="VEuPathDB" id="VectorBase:LDEU002696"/>
<dbReference type="PROSITE" id="PS51475">
    <property type="entry name" value="PROTEASOME_ALPHA_2"/>
    <property type="match status" value="1"/>
</dbReference>
<dbReference type="PANTHER" id="PTHR11599">
    <property type="entry name" value="PROTEASOME SUBUNIT ALPHA/BETA"/>
    <property type="match status" value="1"/>
</dbReference>
<dbReference type="Pfam" id="PF00227">
    <property type="entry name" value="Proteasome"/>
    <property type="match status" value="1"/>
</dbReference>
<dbReference type="EMBL" id="NCKV01000959">
    <property type="protein sequence ID" value="RWS29340.1"/>
    <property type="molecule type" value="Genomic_DNA"/>
</dbReference>
<name>A0A443SP76_9ACAR</name>
<dbReference type="STRING" id="299467.A0A443SP76"/>
<dbReference type="Proteomes" id="UP000288716">
    <property type="component" value="Unassembled WGS sequence"/>
</dbReference>
<dbReference type="GO" id="GO:0051603">
    <property type="term" value="P:proteolysis involved in protein catabolic process"/>
    <property type="evidence" value="ECO:0007669"/>
    <property type="project" value="InterPro"/>
</dbReference>
<evidence type="ECO:0000256" key="2">
    <source>
        <dbReference type="PROSITE-ProRule" id="PRU00808"/>
    </source>
</evidence>
<reference evidence="3 4" key="1">
    <citation type="journal article" date="2018" name="Gigascience">
        <title>Genomes of trombidid mites reveal novel predicted allergens and laterally-transferred genes associated with secondary metabolism.</title>
        <authorList>
            <person name="Dong X."/>
            <person name="Chaisiri K."/>
            <person name="Xia D."/>
            <person name="Armstrong S.D."/>
            <person name="Fang Y."/>
            <person name="Donnelly M.J."/>
            <person name="Kadowaki T."/>
            <person name="McGarry J.W."/>
            <person name="Darby A.C."/>
            <person name="Makepeace B.L."/>
        </authorList>
    </citation>
    <scope>NUCLEOTIDE SEQUENCE [LARGE SCALE GENOMIC DNA]</scope>
    <source>
        <strain evidence="3">UoL-UT</strain>
    </source>
</reference>
<dbReference type="OrthoDB" id="40134at2759"/>
<organism evidence="3 4">
    <name type="scientific">Leptotrombidium deliense</name>
    <dbReference type="NCBI Taxonomy" id="299467"/>
    <lineage>
        <taxon>Eukaryota</taxon>
        <taxon>Metazoa</taxon>
        <taxon>Ecdysozoa</taxon>
        <taxon>Arthropoda</taxon>
        <taxon>Chelicerata</taxon>
        <taxon>Arachnida</taxon>
        <taxon>Acari</taxon>
        <taxon>Acariformes</taxon>
        <taxon>Trombidiformes</taxon>
        <taxon>Prostigmata</taxon>
        <taxon>Anystina</taxon>
        <taxon>Parasitengona</taxon>
        <taxon>Trombiculoidea</taxon>
        <taxon>Trombiculidae</taxon>
        <taxon>Leptotrombidium</taxon>
    </lineage>
</organism>
<dbReference type="AlphaFoldDB" id="A0A443SP76"/>
<gene>
    <name evidence="3" type="ORF">B4U80_02618</name>
</gene>
<evidence type="ECO:0000313" key="4">
    <source>
        <dbReference type="Proteomes" id="UP000288716"/>
    </source>
</evidence>
<accession>A0A443SP76</accession>
<dbReference type="InterPro" id="IPR029055">
    <property type="entry name" value="Ntn_hydrolases_N"/>
</dbReference>